<accession>A0ABQ8U312</accession>
<proteinExistence type="predicted"/>
<reference evidence="2" key="1">
    <citation type="journal article" date="2022" name="bioRxiv">
        <title>Genomics of Preaxostyla Flagellates Illuminates Evolutionary Transitions and the Path Towards Mitochondrial Loss.</title>
        <authorList>
            <person name="Novak L.V.F."/>
            <person name="Treitli S.C."/>
            <person name="Pyrih J."/>
            <person name="Halakuc P."/>
            <person name="Pipaliya S.V."/>
            <person name="Vacek V."/>
            <person name="Brzon O."/>
            <person name="Soukal P."/>
            <person name="Eme L."/>
            <person name="Dacks J.B."/>
            <person name="Karnkowska A."/>
            <person name="Elias M."/>
            <person name="Hampl V."/>
        </authorList>
    </citation>
    <scope>NUCLEOTIDE SEQUENCE</scope>
    <source>
        <strain evidence="2">RCP-MX</strain>
    </source>
</reference>
<dbReference type="Proteomes" id="UP001141327">
    <property type="component" value="Unassembled WGS sequence"/>
</dbReference>
<evidence type="ECO:0000256" key="1">
    <source>
        <dbReference type="SAM" id="MobiDB-lite"/>
    </source>
</evidence>
<feature type="region of interest" description="Disordered" evidence="1">
    <location>
        <begin position="211"/>
        <end position="233"/>
    </location>
</feature>
<feature type="region of interest" description="Disordered" evidence="1">
    <location>
        <begin position="94"/>
        <end position="191"/>
    </location>
</feature>
<organism evidence="2 3">
    <name type="scientific">Paratrimastix pyriformis</name>
    <dbReference type="NCBI Taxonomy" id="342808"/>
    <lineage>
        <taxon>Eukaryota</taxon>
        <taxon>Metamonada</taxon>
        <taxon>Preaxostyla</taxon>
        <taxon>Paratrimastigidae</taxon>
        <taxon>Paratrimastix</taxon>
    </lineage>
</organism>
<name>A0ABQ8U312_9EUKA</name>
<gene>
    <name evidence="2" type="ORF">PAPYR_11829</name>
</gene>
<dbReference type="EMBL" id="JAPMOS010000232">
    <property type="protein sequence ID" value="KAJ4453642.1"/>
    <property type="molecule type" value="Genomic_DNA"/>
</dbReference>
<comment type="caution">
    <text evidence="2">The sequence shown here is derived from an EMBL/GenBank/DDBJ whole genome shotgun (WGS) entry which is preliminary data.</text>
</comment>
<keyword evidence="3" id="KW-1185">Reference proteome</keyword>
<feature type="compositionally biased region" description="Pro residues" evidence="1">
    <location>
        <begin position="175"/>
        <end position="191"/>
    </location>
</feature>
<feature type="compositionally biased region" description="Basic and acidic residues" evidence="1">
    <location>
        <begin position="142"/>
        <end position="151"/>
    </location>
</feature>
<evidence type="ECO:0000313" key="3">
    <source>
        <dbReference type="Proteomes" id="UP001141327"/>
    </source>
</evidence>
<evidence type="ECO:0000313" key="2">
    <source>
        <dbReference type="EMBL" id="KAJ4453642.1"/>
    </source>
</evidence>
<protein>
    <submittedName>
        <fullName evidence="2">Uncharacterized protein</fullName>
    </submittedName>
</protein>
<sequence>MSSSQATSGSLQWLRNAMKKHENGLARRVRHHYEKDADHLRSDICYMVDFIAEYVPKEFIGNLSSFLFPMLSSTTIEMLDGYDEFKKDPHYRALRNSKSESEPQPPKPKKASQTPPAKKNPEPPASDHAITPTPTPAAKLESAVKHSEHRQCSPSPPPPKHSAPRDNGKRHRPQPSAPAPLVPPPPFPYGPVIPLEAVPVQLVPVPVKTVSVVPLDSGDPGPPQLRARRRRRR</sequence>